<evidence type="ECO:0000256" key="1">
    <source>
        <dbReference type="ARBA" id="ARBA00006620"/>
    </source>
</evidence>
<evidence type="ECO:0000256" key="7">
    <source>
        <dbReference type="ARBA" id="ARBA00023016"/>
    </source>
</evidence>
<dbReference type="GO" id="GO:0016787">
    <property type="term" value="F:hydrolase activity"/>
    <property type="evidence" value="ECO:0007669"/>
    <property type="project" value="UniProtKB-KW"/>
</dbReference>
<proteinExistence type="inferred from homology"/>
<dbReference type="EMBL" id="MVGR01000003">
    <property type="protein sequence ID" value="OPF19364.1"/>
    <property type="molecule type" value="Genomic_DNA"/>
</dbReference>
<evidence type="ECO:0000313" key="8">
    <source>
        <dbReference type="EMBL" id="OPF19364.1"/>
    </source>
</evidence>
<keyword evidence="2" id="KW-1277">Toxin-antitoxin system</keyword>
<dbReference type="AlphaFoldDB" id="A0A1V4BXM8"/>
<evidence type="ECO:0000256" key="4">
    <source>
        <dbReference type="ARBA" id="ARBA00022759"/>
    </source>
</evidence>
<dbReference type="Proteomes" id="UP000189835">
    <property type="component" value="Unassembled WGS sequence"/>
</dbReference>
<name>A0A1V4BXM8_MICAE</name>
<keyword evidence="5" id="KW-0378">Hydrolase</keyword>
<organism evidence="8 9">
    <name type="scientific">Microcystis aeruginosa KW</name>
    <dbReference type="NCBI Taxonomy" id="1960155"/>
    <lineage>
        <taxon>Bacteria</taxon>
        <taxon>Bacillati</taxon>
        <taxon>Cyanobacteriota</taxon>
        <taxon>Cyanophyceae</taxon>
        <taxon>Oscillatoriophycideae</taxon>
        <taxon>Chroococcales</taxon>
        <taxon>Microcystaceae</taxon>
        <taxon>Microcystis</taxon>
    </lineage>
</organism>
<accession>A0A1V4BXM8</accession>
<dbReference type="GO" id="GO:0003729">
    <property type="term" value="F:mRNA binding"/>
    <property type="evidence" value="ECO:0007669"/>
    <property type="project" value="InterPro"/>
</dbReference>
<sequence>MRYKELAQKLRRLGCEEIERKSKGSHRKWLNLSNQNVAVIPDWGSKDLKFGTIKATIKQLGIEWSAFEEA</sequence>
<keyword evidence="3" id="KW-0540">Nuclease</keyword>
<protein>
    <submittedName>
        <fullName evidence="8">Addiction module toxin, HicA family</fullName>
    </submittedName>
</protein>
<dbReference type="InterPro" id="IPR012933">
    <property type="entry name" value="HicA_mRNA_interferase"/>
</dbReference>
<comment type="similarity">
    <text evidence="1">Belongs to the HicA mRNA interferase family.</text>
</comment>
<reference evidence="8 9" key="1">
    <citation type="submission" date="2017-02" db="EMBL/GenBank/DDBJ databases">
        <title>Genome sequence of Microcystis aeruginosa KW.</title>
        <authorList>
            <person name="Oh H.-M."/>
            <person name="Ahn C.-Y."/>
            <person name="Jeong H."/>
            <person name="Srivastava A."/>
            <person name="Lee H.-G."/>
            <person name="Kang S.-R."/>
        </authorList>
    </citation>
    <scope>NUCLEOTIDE SEQUENCE [LARGE SCALE GENOMIC DNA]</scope>
    <source>
        <strain evidence="8 9">KW</strain>
    </source>
</reference>
<evidence type="ECO:0000256" key="6">
    <source>
        <dbReference type="ARBA" id="ARBA00022884"/>
    </source>
</evidence>
<keyword evidence="4" id="KW-0255">Endonuclease</keyword>
<keyword evidence="6" id="KW-0694">RNA-binding</keyword>
<keyword evidence="7" id="KW-0346">Stress response</keyword>
<evidence type="ECO:0000256" key="3">
    <source>
        <dbReference type="ARBA" id="ARBA00022722"/>
    </source>
</evidence>
<dbReference type="SUPFAM" id="SSF54786">
    <property type="entry name" value="YcfA/nrd intein domain"/>
    <property type="match status" value="1"/>
</dbReference>
<dbReference type="GO" id="GO:0004519">
    <property type="term" value="F:endonuclease activity"/>
    <property type="evidence" value="ECO:0007669"/>
    <property type="project" value="UniProtKB-KW"/>
</dbReference>
<comment type="caution">
    <text evidence="8">The sequence shown here is derived from an EMBL/GenBank/DDBJ whole genome shotgun (WGS) entry which is preliminary data.</text>
</comment>
<dbReference type="RefSeq" id="WP_016515138.1">
    <property type="nucleotide sequence ID" value="NZ_MVGR01000003.1"/>
</dbReference>
<gene>
    <name evidence="8" type="ORF">B1L04_08475</name>
</gene>
<dbReference type="InterPro" id="IPR038570">
    <property type="entry name" value="HicA_sf"/>
</dbReference>
<dbReference type="Pfam" id="PF07927">
    <property type="entry name" value="HicA_toxin"/>
    <property type="match status" value="1"/>
</dbReference>
<evidence type="ECO:0000313" key="9">
    <source>
        <dbReference type="Proteomes" id="UP000189835"/>
    </source>
</evidence>
<evidence type="ECO:0000256" key="5">
    <source>
        <dbReference type="ARBA" id="ARBA00022801"/>
    </source>
</evidence>
<evidence type="ECO:0000256" key="2">
    <source>
        <dbReference type="ARBA" id="ARBA00022649"/>
    </source>
</evidence>
<dbReference type="Gene3D" id="3.30.920.30">
    <property type="entry name" value="Hypothetical protein"/>
    <property type="match status" value="1"/>
</dbReference>